<reference evidence="3" key="1">
    <citation type="journal article" date="2019" name="Int. J. Syst. Evol. Microbiol.">
        <title>The Global Catalogue of Microorganisms (GCM) 10K type strain sequencing project: providing services to taxonomists for standard genome sequencing and annotation.</title>
        <authorList>
            <consortium name="The Broad Institute Genomics Platform"/>
            <consortium name="The Broad Institute Genome Sequencing Center for Infectious Disease"/>
            <person name="Wu L."/>
            <person name="Ma J."/>
        </authorList>
    </citation>
    <scope>NUCLEOTIDE SEQUENCE [LARGE SCALE GENOMIC DNA]</scope>
    <source>
        <strain evidence="3">CCUG 56754</strain>
    </source>
</reference>
<proteinExistence type="predicted"/>
<gene>
    <name evidence="2" type="ORF">ACFQ3N_19415</name>
</gene>
<feature type="transmembrane region" description="Helical" evidence="1">
    <location>
        <begin position="62"/>
        <end position="88"/>
    </location>
</feature>
<keyword evidence="1" id="KW-0812">Transmembrane</keyword>
<dbReference type="RefSeq" id="WP_390364787.1">
    <property type="nucleotide sequence ID" value="NZ_JBHTKJ010000073.1"/>
</dbReference>
<evidence type="ECO:0000256" key="1">
    <source>
        <dbReference type="SAM" id="Phobius"/>
    </source>
</evidence>
<keyword evidence="1" id="KW-0472">Membrane</keyword>
<accession>A0ABW3LRF3</accession>
<keyword evidence="3" id="KW-1185">Reference proteome</keyword>
<dbReference type="Pfam" id="PF14079">
    <property type="entry name" value="DUF4260"/>
    <property type="match status" value="1"/>
</dbReference>
<dbReference type="InterPro" id="IPR025356">
    <property type="entry name" value="DUF4260"/>
</dbReference>
<organism evidence="2 3">
    <name type="scientific">Virgibacillus byunsanensis</name>
    <dbReference type="NCBI Taxonomy" id="570945"/>
    <lineage>
        <taxon>Bacteria</taxon>
        <taxon>Bacillati</taxon>
        <taxon>Bacillota</taxon>
        <taxon>Bacilli</taxon>
        <taxon>Bacillales</taxon>
        <taxon>Bacillaceae</taxon>
        <taxon>Virgibacillus</taxon>
    </lineage>
</organism>
<keyword evidence="1" id="KW-1133">Transmembrane helix</keyword>
<sequence length="115" mass="13207">MNKIFIHIEGLMVLLISTYFYAAMDASWLLFILLLFVPDLSMLGYLFNNEVGAIIYNIFHSYILPILVVLIGVTFIISFVLIIGLIWVAHIGMDRMFGYGLKYPTGFKDTHLQRL</sequence>
<dbReference type="Proteomes" id="UP001597040">
    <property type="component" value="Unassembled WGS sequence"/>
</dbReference>
<feature type="transmembrane region" description="Helical" evidence="1">
    <location>
        <begin position="12"/>
        <end position="37"/>
    </location>
</feature>
<comment type="caution">
    <text evidence="2">The sequence shown here is derived from an EMBL/GenBank/DDBJ whole genome shotgun (WGS) entry which is preliminary data.</text>
</comment>
<name>A0ABW3LRF3_9BACI</name>
<evidence type="ECO:0000313" key="2">
    <source>
        <dbReference type="EMBL" id="MFD1040550.1"/>
    </source>
</evidence>
<protein>
    <submittedName>
        <fullName evidence="2">DUF4260 domain-containing protein</fullName>
    </submittedName>
</protein>
<evidence type="ECO:0000313" key="3">
    <source>
        <dbReference type="Proteomes" id="UP001597040"/>
    </source>
</evidence>
<dbReference type="EMBL" id="JBHTKJ010000073">
    <property type="protein sequence ID" value="MFD1040550.1"/>
    <property type="molecule type" value="Genomic_DNA"/>
</dbReference>